<feature type="compositionally biased region" description="Basic residues" evidence="1">
    <location>
        <begin position="188"/>
        <end position="197"/>
    </location>
</feature>
<reference evidence="3" key="1">
    <citation type="journal article" date="2011" name="Nature">
        <title>Genome sequence and analysis of the tuber crop potato.</title>
        <authorList>
            <consortium name="The Potato Genome Sequencing Consortium"/>
        </authorList>
    </citation>
    <scope>NUCLEOTIDE SEQUENCE [LARGE SCALE GENOMIC DNA]</scope>
    <source>
        <strain evidence="3">cv. DM1-3 516 R44</strain>
    </source>
</reference>
<evidence type="ECO:0000256" key="1">
    <source>
        <dbReference type="SAM" id="MobiDB-lite"/>
    </source>
</evidence>
<dbReference type="EnsemblPlants" id="PGSC0003DMT400095298">
    <property type="protein sequence ID" value="PGSC0003DMT400095298"/>
    <property type="gene ID" value="PGSC0003DMG400044869"/>
</dbReference>
<feature type="region of interest" description="Disordered" evidence="1">
    <location>
        <begin position="178"/>
        <end position="205"/>
    </location>
</feature>
<dbReference type="HOGENOM" id="CLU_1339561_0_0_1"/>
<organism evidence="2 3">
    <name type="scientific">Solanum tuberosum</name>
    <name type="common">Potato</name>
    <dbReference type="NCBI Taxonomy" id="4113"/>
    <lineage>
        <taxon>Eukaryota</taxon>
        <taxon>Viridiplantae</taxon>
        <taxon>Streptophyta</taxon>
        <taxon>Embryophyta</taxon>
        <taxon>Tracheophyta</taxon>
        <taxon>Spermatophyta</taxon>
        <taxon>Magnoliopsida</taxon>
        <taxon>eudicotyledons</taxon>
        <taxon>Gunneridae</taxon>
        <taxon>Pentapetalae</taxon>
        <taxon>asterids</taxon>
        <taxon>lamiids</taxon>
        <taxon>Solanales</taxon>
        <taxon>Solanaceae</taxon>
        <taxon>Solanoideae</taxon>
        <taxon>Solaneae</taxon>
        <taxon>Solanum</taxon>
    </lineage>
</organism>
<evidence type="ECO:0000313" key="3">
    <source>
        <dbReference type="Proteomes" id="UP000011115"/>
    </source>
</evidence>
<dbReference type="Proteomes" id="UP000011115">
    <property type="component" value="Unassembled WGS sequence"/>
</dbReference>
<feature type="region of interest" description="Disordered" evidence="1">
    <location>
        <begin position="67"/>
        <end position="102"/>
    </location>
</feature>
<dbReference type="AlphaFoldDB" id="M1DVZ6"/>
<dbReference type="Gramene" id="PGSC0003DMT400095298">
    <property type="protein sequence ID" value="PGSC0003DMT400095298"/>
    <property type="gene ID" value="PGSC0003DMG400044869"/>
</dbReference>
<dbReference type="PaxDb" id="4113-PGSC0003DMT400095298"/>
<accession>M1DVZ6</accession>
<proteinExistence type="predicted"/>
<evidence type="ECO:0000313" key="2">
    <source>
        <dbReference type="EnsemblPlants" id="PGSC0003DMT400095298"/>
    </source>
</evidence>
<keyword evidence="3" id="KW-1185">Reference proteome</keyword>
<dbReference type="InParanoid" id="M1DVZ6"/>
<reference evidence="2" key="2">
    <citation type="submission" date="2015-06" db="UniProtKB">
        <authorList>
            <consortium name="EnsemblPlants"/>
        </authorList>
    </citation>
    <scope>IDENTIFICATION</scope>
    <source>
        <strain evidence="2">DM1-3 516 R44</strain>
    </source>
</reference>
<protein>
    <recommendedName>
        <fullName evidence="4">Integrase core domain containing protein</fullName>
    </recommendedName>
</protein>
<evidence type="ECO:0008006" key="4">
    <source>
        <dbReference type="Google" id="ProtNLM"/>
    </source>
</evidence>
<sequence length="205" mass="22789">MAPRIFYVRRNVNENVNENVEREAPKPPFQAPQVLVDLLAEQVTTVEFRSAFHVLAQAMTTQENREVIVPRNSNVGSKRSDTTPWDHPKGPEEDPNPWPSKLPRQLEVVYGGSGSASRTCSTKGQKVWSASRTRRGVYYLGQNVQIRLPETTLRVPEEDPTLGQTSCQGSLKLCMEGMAPRGGLAPPRAKRFGPRRGHIADSTVS</sequence>
<feature type="compositionally biased region" description="Basic and acidic residues" evidence="1">
    <location>
        <begin position="78"/>
        <end position="92"/>
    </location>
</feature>
<name>M1DVZ6_SOLTU</name>